<sequence length="86" mass="9578">MAYEQTPGTLPIEISHDVRFTLTIDGVEQRFVISREALEDHFGYETGRIGGAVAAFERGKARIFEVAVRKPDIGETDSIVISSFDF</sequence>
<evidence type="ECO:0008006" key="2">
    <source>
        <dbReference type="Google" id="ProtNLM"/>
    </source>
</evidence>
<dbReference type="Pfam" id="PF07369">
    <property type="entry name" value="DUF1488"/>
    <property type="match status" value="1"/>
</dbReference>
<comment type="caution">
    <text evidence="1">The sequence shown here is derived from an EMBL/GenBank/DDBJ whole genome shotgun (WGS) entry which is preliminary data.</text>
</comment>
<evidence type="ECO:0000313" key="1">
    <source>
        <dbReference type="EMBL" id="KEA56065.1"/>
    </source>
</evidence>
<protein>
    <recommendedName>
        <fullName evidence="2">DUF1488 family protein</fullName>
    </recommendedName>
</protein>
<dbReference type="SUPFAM" id="SSF160272">
    <property type="entry name" value="Shew3726-like"/>
    <property type="match status" value="1"/>
</dbReference>
<dbReference type="InterPro" id="IPR009962">
    <property type="entry name" value="DUF1488"/>
</dbReference>
<name>A0A071M699_9BURK</name>
<dbReference type="InterPro" id="IPR036692">
    <property type="entry name" value="Shew3726-like_sf"/>
</dbReference>
<organism evidence="1">
    <name type="scientific">Burkholderia cenocepacia</name>
    <dbReference type="NCBI Taxonomy" id="95486"/>
    <lineage>
        <taxon>Bacteria</taxon>
        <taxon>Pseudomonadati</taxon>
        <taxon>Pseudomonadota</taxon>
        <taxon>Betaproteobacteria</taxon>
        <taxon>Burkholderiales</taxon>
        <taxon>Burkholderiaceae</taxon>
        <taxon>Burkholderia</taxon>
        <taxon>Burkholderia cepacia complex</taxon>
    </lineage>
</organism>
<dbReference type="AlphaFoldDB" id="A0A071M699"/>
<accession>A0A071M699</accession>
<dbReference type="EMBL" id="JJOA01000033">
    <property type="protein sequence ID" value="KEA56065.1"/>
    <property type="molecule type" value="Genomic_DNA"/>
</dbReference>
<reference evidence="1" key="1">
    <citation type="submission" date="2014-04" db="EMBL/GenBank/DDBJ databases">
        <title>In planta biocontrol of soil-borne Fusarium wilt of banana through a plant endophytic bacterium, Burkholderia cenocepacia 869T2.</title>
        <authorList>
            <person name="Ho Y.-N."/>
            <person name="Chiang H.-M."/>
            <person name="Chao C.-P."/>
            <person name="Su C.-C."/>
            <person name="Hsu H.-F."/>
            <person name="Guo C.-T."/>
            <person name="Hsieh J.-L."/>
            <person name="Huang C.-C."/>
        </authorList>
    </citation>
    <scope>NUCLEOTIDE SEQUENCE [LARGE SCALE GENOMIC DNA]</scope>
    <source>
        <strain evidence="1">869T2</strain>
    </source>
</reference>
<gene>
    <name evidence="1" type="ORF">DT99_28630</name>
</gene>
<proteinExistence type="predicted"/>
<dbReference type="OrthoDB" id="9032617at2"/>